<dbReference type="Proteomes" id="UP000319619">
    <property type="component" value="Unassembled WGS sequence"/>
</dbReference>
<dbReference type="Gene3D" id="3.40.50.720">
    <property type="entry name" value="NAD(P)-binding Rossmann-like Domain"/>
    <property type="match status" value="1"/>
</dbReference>
<name>A0A532UPK2_UNCL8</name>
<evidence type="ECO:0000313" key="2">
    <source>
        <dbReference type="EMBL" id="TKJ36864.1"/>
    </source>
</evidence>
<dbReference type="PANTHER" id="PTHR43162">
    <property type="match status" value="1"/>
</dbReference>
<reference evidence="2 3" key="1">
    <citation type="submission" date="2017-06" db="EMBL/GenBank/DDBJ databases">
        <title>Novel microbial phyla capable of carbon fixation and sulfur reduction in deep-sea sediments.</title>
        <authorList>
            <person name="Huang J."/>
            <person name="Baker B."/>
            <person name="Wang Y."/>
        </authorList>
    </citation>
    <scope>NUCLEOTIDE SEQUENCE [LARGE SCALE GENOMIC DNA]</scope>
    <source>
        <strain evidence="2">B3_LCP</strain>
    </source>
</reference>
<evidence type="ECO:0000259" key="1">
    <source>
        <dbReference type="Pfam" id="PF05368"/>
    </source>
</evidence>
<evidence type="ECO:0000313" key="3">
    <source>
        <dbReference type="Proteomes" id="UP000319619"/>
    </source>
</evidence>
<dbReference type="Gene3D" id="3.90.25.10">
    <property type="entry name" value="UDP-galactose 4-epimerase, domain 1"/>
    <property type="match status" value="1"/>
</dbReference>
<dbReference type="InterPro" id="IPR036291">
    <property type="entry name" value="NAD(P)-bd_dom_sf"/>
</dbReference>
<dbReference type="SUPFAM" id="SSF51735">
    <property type="entry name" value="NAD(P)-binding Rossmann-fold domains"/>
    <property type="match status" value="1"/>
</dbReference>
<accession>A0A532UPK2</accession>
<dbReference type="InterPro" id="IPR008030">
    <property type="entry name" value="NmrA-like"/>
</dbReference>
<feature type="domain" description="NmrA-like" evidence="1">
    <location>
        <begin position="2"/>
        <end position="229"/>
    </location>
</feature>
<protein>
    <submittedName>
        <fullName evidence="2">NAD(P)-dependent oxidoreductase</fullName>
    </submittedName>
</protein>
<gene>
    <name evidence="2" type="ORF">CEE37_14870</name>
</gene>
<dbReference type="InterPro" id="IPR051604">
    <property type="entry name" value="Ergot_Alk_Oxidoreductase"/>
</dbReference>
<comment type="caution">
    <text evidence="2">The sequence shown here is derived from an EMBL/GenBank/DDBJ whole genome shotgun (WGS) entry which is preliminary data.</text>
</comment>
<organism evidence="2 3">
    <name type="scientific">candidate division LCP-89 bacterium B3_LCP</name>
    <dbReference type="NCBI Taxonomy" id="2012998"/>
    <lineage>
        <taxon>Bacteria</taxon>
        <taxon>Pseudomonadati</taxon>
        <taxon>Bacteria division LCP-89</taxon>
    </lineage>
</organism>
<dbReference type="EMBL" id="NJBN01000015">
    <property type="protein sequence ID" value="TKJ36864.1"/>
    <property type="molecule type" value="Genomic_DNA"/>
</dbReference>
<dbReference type="CDD" id="cd05269">
    <property type="entry name" value="TMR_SDR_a"/>
    <property type="match status" value="1"/>
</dbReference>
<sequence>MILVTGATGRIGREVVKQLAVSGFPMRAMVRDDRKAELLKDHAHEIVVADFSVEDSMRNALDGIESVFLSSPSHPRQVEWEANVVRAAKKEGIRHIVKISTLGAKPEADLSMSRWHGESEKMITESGIPYTFLRCHNFMQNLFGLIPEVISDSTIRLPVGSGKVAMIDARDVAAAAVATLTETGHENKIYRLTGGEALSFYEIAEAISNVIGKEVTYRDICSEDARKEMLKRGVADWLVDDLIRLYDQFRDGKGARVWDDFYRITGRQPIIFQRFVSDYTHRFKEQSDTA</sequence>
<proteinExistence type="predicted"/>
<dbReference type="PANTHER" id="PTHR43162:SF1">
    <property type="entry name" value="PRESTALK A DIFFERENTIATION PROTEIN A"/>
    <property type="match status" value="1"/>
</dbReference>
<dbReference type="AlphaFoldDB" id="A0A532UPK2"/>
<dbReference type="Pfam" id="PF05368">
    <property type="entry name" value="NmrA"/>
    <property type="match status" value="1"/>
</dbReference>